<organism evidence="3 4">
    <name type="scientific">Fistulina hepatica ATCC 64428</name>
    <dbReference type="NCBI Taxonomy" id="1128425"/>
    <lineage>
        <taxon>Eukaryota</taxon>
        <taxon>Fungi</taxon>
        <taxon>Dikarya</taxon>
        <taxon>Basidiomycota</taxon>
        <taxon>Agaricomycotina</taxon>
        <taxon>Agaricomycetes</taxon>
        <taxon>Agaricomycetidae</taxon>
        <taxon>Agaricales</taxon>
        <taxon>Fistulinaceae</taxon>
        <taxon>Fistulina</taxon>
    </lineage>
</organism>
<feature type="compositionally biased region" description="Polar residues" evidence="1">
    <location>
        <begin position="274"/>
        <end position="284"/>
    </location>
</feature>
<name>A0A0D7A1R1_9AGAR</name>
<evidence type="ECO:0000313" key="3">
    <source>
        <dbReference type="EMBL" id="KIY44962.1"/>
    </source>
</evidence>
<feature type="transmembrane region" description="Helical" evidence="2">
    <location>
        <begin position="191"/>
        <end position="215"/>
    </location>
</feature>
<dbReference type="EMBL" id="KN882063">
    <property type="protein sequence ID" value="KIY44962.1"/>
    <property type="molecule type" value="Genomic_DNA"/>
</dbReference>
<protein>
    <submittedName>
        <fullName evidence="3">Uncharacterized protein</fullName>
    </submittedName>
</protein>
<keyword evidence="2" id="KW-0812">Transmembrane</keyword>
<feature type="transmembrane region" description="Helical" evidence="2">
    <location>
        <begin position="99"/>
        <end position="123"/>
    </location>
</feature>
<keyword evidence="2" id="KW-0472">Membrane</keyword>
<feature type="compositionally biased region" description="Polar residues" evidence="1">
    <location>
        <begin position="244"/>
        <end position="253"/>
    </location>
</feature>
<accession>A0A0D7A1R1</accession>
<feature type="region of interest" description="Disordered" evidence="1">
    <location>
        <begin position="230"/>
        <end position="305"/>
    </location>
</feature>
<sequence length="305" mass="34564">MGFDIFYHLRDRASEYVEKTVQHSLSLAHWTADHLFQDRRLWWNIPGLSGEFWVEGDGWRLRSSPSLNLSAVSTAIARAYNVISNGSMLALIDALPPKLLVLSAFIFGILVIIRVTQIFFMLVPISFDFFGEPDEHSQPRITRRLRRLAERRNVPKKVRFANSHELRSPTSSPPSGELKSALKLPKSKLSYLFPVVLFPAYLVKGIFSKIYSVVWDTEDRRLRHRVREMRERRLSVSERRPASSVISVSGSPRDNTKGDDLDGDAATTVEKALATQSDDGSPTESARKRKRRKSTVATPDSPVCI</sequence>
<dbReference type="AlphaFoldDB" id="A0A0D7A1R1"/>
<feature type="region of interest" description="Disordered" evidence="1">
    <location>
        <begin position="160"/>
        <end position="179"/>
    </location>
</feature>
<evidence type="ECO:0000256" key="2">
    <source>
        <dbReference type="SAM" id="Phobius"/>
    </source>
</evidence>
<proteinExistence type="predicted"/>
<evidence type="ECO:0000313" key="4">
    <source>
        <dbReference type="Proteomes" id="UP000054144"/>
    </source>
</evidence>
<evidence type="ECO:0000256" key="1">
    <source>
        <dbReference type="SAM" id="MobiDB-lite"/>
    </source>
</evidence>
<keyword evidence="2" id="KW-1133">Transmembrane helix</keyword>
<dbReference type="Proteomes" id="UP000054144">
    <property type="component" value="Unassembled WGS sequence"/>
</dbReference>
<gene>
    <name evidence="3" type="ORF">FISHEDRAFT_76993</name>
</gene>
<reference evidence="3 4" key="1">
    <citation type="journal article" date="2015" name="Fungal Genet. Biol.">
        <title>Evolution of novel wood decay mechanisms in Agaricales revealed by the genome sequences of Fistulina hepatica and Cylindrobasidium torrendii.</title>
        <authorList>
            <person name="Floudas D."/>
            <person name="Held B.W."/>
            <person name="Riley R."/>
            <person name="Nagy L.G."/>
            <person name="Koehler G."/>
            <person name="Ransdell A.S."/>
            <person name="Younus H."/>
            <person name="Chow J."/>
            <person name="Chiniquy J."/>
            <person name="Lipzen A."/>
            <person name="Tritt A."/>
            <person name="Sun H."/>
            <person name="Haridas S."/>
            <person name="LaButti K."/>
            <person name="Ohm R.A."/>
            <person name="Kues U."/>
            <person name="Blanchette R.A."/>
            <person name="Grigoriev I.V."/>
            <person name="Minto R.E."/>
            <person name="Hibbett D.S."/>
        </authorList>
    </citation>
    <scope>NUCLEOTIDE SEQUENCE [LARGE SCALE GENOMIC DNA]</scope>
    <source>
        <strain evidence="3 4">ATCC 64428</strain>
    </source>
</reference>
<feature type="compositionally biased region" description="Basic and acidic residues" evidence="1">
    <location>
        <begin position="230"/>
        <end position="241"/>
    </location>
</feature>
<keyword evidence="4" id="KW-1185">Reference proteome</keyword>